<feature type="domain" description="S1 motif" evidence="1">
    <location>
        <begin position="634"/>
        <end position="703"/>
    </location>
</feature>
<dbReference type="InterPro" id="IPR055179">
    <property type="entry name" value="Tex-like_central_region"/>
</dbReference>
<dbReference type="InterPro" id="IPR037027">
    <property type="entry name" value="YqgF/RNaseH-like_dom_sf"/>
</dbReference>
<dbReference type="InterPro" id="IPR032639">
    <property type="entry name" value="Tex_YqgF"/>
</dbReference>
<evidence type="ECO:0000313" key="2">
    <source>
        <dbReference type="EMBL" id="XCH24357.1"/>
    </source>
</evidence>
<dbReference type="InterPro" id="IPR006641">
    <property type="entry name" value="YqgF/RNaseH-like_dom"/>
</dbReference>
<dbReference type="Gene3D" id="1.10.10.650">
    <property type="entry name" value="RuvA domain 2-like"/>
    <property type="match status" value="1"/>
</dbReference>
<dbReference type="Pfam" id="PF22706">
    <property type="entry name" value="Tex_central_region"/>
    <property type="match status" value="1"/>
</dbReference>
<dbReference type="GO" id="GO:0006139">
    <property type="term" value="P:nucleobase-containing compound metabolic process"/>
    <property type="evidence" value="ECO:0007669"/>
    <property type="project" value="InterPro"/>
</dbReference>
<dbReference type="Gene3D" id="1.10.150.310">
    <property type="entry name" value="Tex RuvX-like domain-like"/>
    <property type="match status" value="1"/>
</dbReference>
<dbReference type="InterPro" id="IPR023319">
    <property type="entry name" value="Tex-like_HTH_dom_sf"/>
</dbReference>
<dbReference type="InterPro" id="IPR041692">
    <property type="entry name" value="HHH_9"/>
</dbReference>
<dbReference type="RefSeq" id="WP_353719677.1">
    <property type="nucleotide sequence ID" value="NZ_CP159289.1"/>
</dbReference>
<dbReference type="SMART" id="SM00316">
    <property type="entry name" value="S1"/>
    <property type="match status" value="1"/>
</dbReference>
<sequence>MNYTLIAQQAGVGERQAKNTIALFEEGATVPFISRYRKEATGGLDEVQIGNIKDAWQKQQEVEKRREAILKSIEEQDKLTPELKKKIESVFSMTELEDLYLPYKQKRKTRATVAIEKGLEPLAKLIFEGKERDPEGKAATFINDKVADVGEALQGARDIIAEWINENQEARAKIRYVFQRGAIITSRVKKKKEEEGAKYRDYFEFSEPLAKIPSHRLLALRRGEEEGILSVDISPDEDVALEALDRLFMYGTEACKDQLEIAIADSYKRLLKPSIETEFANLSKEKADVAAIQVFTENLRQLLLASPLGQKTVLAIDPGYRTGCKVVVLDGQGNLVTDHVIYPFDKPADAAARLTDLIRKFKVEAIAVGNGTAGRETEDFVKKLLDSTGQSAIGLFMVSEQGASIYSASEVAREEFPDKDVTVRGSVSIGRRLMDPLAELVKIDPKSIGVGQYQHDVDQNSLRNALDVVVESCVNSVGVNLNTSSKHLLRYVSGLGPALAQNIVDFRAKNGNFKSRQQLLKVPRLGAKAFEQAAGFLRIENGINPLDNSAVHPERYELVEQMARDAGATVKDLMQKPELRRQIRIEKYVSETVGLPTLRDILAELEKPSRDPRAEMKKFEFDSSVRKPEDLKVGMILPGIVTNITAFGAFVDVGVKQDGLVHVSQMAGKFVKDPNEIVKLQQHVTVKVTEVDLSRKRIALSMKL</sequence>
<dbReference type="SMART" id="SM00732">
    <property type="entry name" value="YqgFc"/>
    <property type="match status" value="1"/>
</dbReference>
<dbReference type="Pfam" id="PF00575">
    <property type="entry name" value="S1"/>
    <property type="match status" value="1"/>
</dbReference>
<dbReference type="FunFam" id="1.10.10.650:FF:000001">
    <property type="entry name" value="S1 RNA-binding domain 1"/>
    <property type="match status" value="1"/>
</dbReference>
<dbReference type="GO" id="GO:0003729">
    <property type="term" value="F:mRNA binding"/>
    <property type="evidence" value="ECO:0007669"/>
    <property type="project" value="UniProtKB-ARBA"/>
</dbReference>
<reference evidence="2" key="1">
    <citation type="submission" date="2024-06" db="EMBL/GenBank/DDBJ databases">
        <title>Sequencing and assembly of the genome of Dyadobacter sp. strain 676, a symbiont of Cyamopsis tetragonoloba.</title>
        <authorList>
            <person name="Guro P."/>
            <person name="Sazanova A."/>
            <person name="Kuznetsova I."/>
            <person name="Belimov A."/>
            <person name="Safronova V."/>
        </authorList>
    </citation>
    <scope>NUCLEOTIDE SEQUENCE</scope>
    <source>
        <strain evidence="2">676</strain>
    </source>
</reference>
<dbReference type="PROSITE" id="PS50126">
    <property type="entry name" value="S1"/>
    <property type="match status" value="1"/>
</dbReference>
<dbReference type="SUPFAM" id="SSF53098">
    <property type="entry name" value="Ribonuclease H-like"/>
    <property type="match status" value="1"/>
</dbReference>
<proteinExistence type="predicted"/>
<dbReference type="PANTHER" id="PTHR10724">
    <property type="entry name" value="30S RIBOSOMAL PROTEIN S1"/>
    <property type="match status" value="1"/>
</dbReference>
<dbReference type="GO" id="GO:0006412">
    <property type="term" value="P:translation"/>
    <property type="evidence" value="ECO:0007669"/>
    <property type="project" value="TreeGrafter"/>
</dbReference>
<dbReference type="InterPro" id="IPR023323">
    <property type="entry name" value="Tex-like_dom_sf"/>
</dbReference>
<dbReference type="AlphaFoldDB" id="A0AAU8FLD0"/>
<dbReference type="InterPro" id="IPR003029">
    <property type="entry name" value="S1_domain"/>
</dbReference>
<dbReference type="InterPro" id="IPR044146">
    <property type="entry name" value="S1_Tex"/>
</dbReference>
<dbReference type="InterPro" id="IPR010994">
    <property type="entry name" value="RuvA_2-like"/>
</dbReference>
<dbReference type="Pfam" id="PF17674">
    <property type="entry name" value="HHH_9"/>
    <property type="match status" value="1"/>
</dbReference>
<organism evidence="2">
    <name type="scientific">Dyadobacter sp. 676</name>
    <dbReference type="NCBI Taxonomy" id="3088362"/>
    <lineage>
        <taxon>Bacteria</taxon>
        <taxon>Pseudomonadati</taxon>
        <taxon>Bacteroidota</taxon>
        <taxon>Cytophagia</taxon>
        <taxon>Cytophagales</taxon>
        <taxon>Spirosomataceae</taxon>
        <taxon>Dyadobacter</taxon>
    </lineage>
</organism>
<dbReference type="FunFam" id="2.40.50.140:FF:000051">
    <property type="entry name" value="RNA-binding transcriptional accessory protein"/>
    <property type="match status" value="1"/>
</dbReference>
<dbReference type="Pfam" id="PF09371">
    <property type="entry name" value="Tex_N"/>
    <property type="match status" value="1"/>
</dbReference>
<name>A0AAU8FLD0_9BACT</name>
<dbReference type="SUPFAM" id="SSF50249">
    <property type="entry name" value="Nucleic acid-binding proteins"/>
    <property type="match status" value="1"/>
</dbReference>
<dbReference type="Gene3D" id="1.10.3500.10">
    <property type="entry name" value="Tex N-terminal region-like"/>
    <property type="match status" value="1"/>
</dbReference>
<dbReference type="Gene3D" id="2.40.50.140">
    <property type="entry name" value="Nucleic acid-binding proteins"/>
    <property type="match status" value="1"/>
</dbReference>
<dbReference type="FunFam" id="3.30.420.140:FF:000001">
    <property type="entry name" value="RNA-binding transcriptional accessory protein"/>
    <property type="match status" value="1"/>
</dbReference>
<evidence type="ECO:0000259" key="1">
    <source>
        <dbReference type="PROSITE" id="PS50126"/>
    </source>
</evidence>
<dbReference type="SUPFAM" id="SSF47781">
    <property type="entry name" value="RuvA domain 2-like"/>
    <property type="match status" value="2"/>
</dbReference>
<dbReference type="Gene3D" id="3.30.420.140">
    <property type="entry name" value="YqgF/RNase H-like domain"/>
    <property type="match status" value="1"/>
</dbReference>
<protein>
    <submittedName>
        <fullName evidence="2">Tex family protein</fullName>
    </submittedName>
</protein>
<dbReference type="FunFam" id="1.10.150.310:FF:000001">
    <property type="entry name" value="RNA-binding transcriptional accessory protein"/>
    <property type="match status" value="1"/>
</dbReference>
<dbReference type="GO" id="GO:0005737">
    <property type="term" value="C:cytoplasm"/>
    <property type="evidence" value="ECO:0007669"/>
    <property type="project" value="UniProtKB-ARBA"/>
</dbReference>
<dbReference type="InterPro" id="IPR012337">
    <property type="entry name" value="RNaseH-like_sf"/>
</dbReference>
<dbReference type="PANTHER" id="PTHR10724:SF10">
    <property type="entry name" value="S1 RNA-BINDING DOMAIN-CONTAINING PROTEIN 1"/>
    <property type="match status" value="1"/>
</dbReference>
<dbReference type="SUPFAM" id="SSF158832">
    <property type="entry name" value="Tex N-terminal region-like"/>
    <property type="match status" value="1"/>
</dbReference>
<gene>
    <name evidence="2" type="ORF">ABV298_29320</name>
</gene>
<dbReference type="InterPro" id="IPR050437">
    <property type="entry name" value="Ribos_protein_bS1-like"/>
</dbReference>
<dbReference type="GO" id="GO:0003735">
    <property type="term" value="F:structural constituent of ribosome"/>
    <property type="evidence" value="ECO:0007669"/>
    <property type="project" value="TreeGrafter"/>
</dbReference>
<dbReference type="InterPro" id="IPR012340">
    <property type="entry name" value="NA-bd_OB-fold"/>
</dbReference>
<dbReference type="CDD" id="cd05685">
    <property type="entry name" value="S1_Tex"/>
    <property type="match status" value="1"/>
</dbReference>
<dbReference type="InterPro" id="IPR018974">
    <property type="entry name" value="Tex-like_N"/>
</dbReference>
<dbReference type="Pfam" id="PF16921">
    <property type="entry name" value="Tex_YqgF"/>
    <property type="match status" value="1"/>
</dbReference>
<dbReference type="EMBL" id="CP159289">
    <property type="protein sequence ID" value="XCH24357.1"/>
    <property type="molecule type" value="Genomic_DNA"/>
</dbReference>
<dbReference type="Pfam" id="PF12836">
    <property type="entry name" value="HHH_3"/>
    <property type="match status" value="1"/>
</dbReference>
<accession>A0AAU8FLD0</accession>